<evidence type="ECO:0000256" key="1">
    <source>
        <dbReference type="SAM" id="Phobius"/>
    </source>
</evidence>
<dbReference type="AlphaFoldDB" id="A0A0D6HGX6"/>
<comment type="caution">
    <text evidence="2">The sequence shown here is derived from an EMBL/GenBank/DDBJ whole genome shotgun (WGS) entry which is preliminary data.</text>
</comment>
<protein>
    <recommendedName>
        <fullName evidence="4">DUF2069 domain-containing protein</fullName>
    </recommendedName>
</protein>
<dbReference type="Proteomes" id="UP001141992">
    <property type="component" value="Unassembled WGS sequence"/>
</dbReference>
<reference evidence="2" key="1">
    <citation type="submission" date="2022-12" db="EMBL/GenBank/DDBJ databases">
        <authorList>
            <person name="Voronina O.L."/>
            <person name="Kunda M.S."/>
            <person name="Ryzhova N."/>
            <person name="Aksenova E.I."/>
        </authorList>
    </citation>
    <scope>NUCLEOTIDE SEQUENCE</scope>
    <source>
        <strain evidence="2">SCCH136:Ach223948</strain>
    </source>
</reference>
<organism evidence="2 3">
    <name type="scientific">Alcaligenes xylosoxydans xylosoxydans</name>
    <name type="common">Achromobacter xylosoxidans</name>
    <dbReference type="NCBI Taxonomy" id="85698"/>
    <lineage>
        <taxon>Bacteria</taxon>
        <taxon>Pseudomonadati</taxon>
        <taxon>Pseudomonadota</taxon>
        <taxon>Betaproteobacteria</taxon>
        <taxon>Burkholderiales</taxon>
        <taxon>Alcaligenaceae</taxon>
        <taxon>Achromobacter</taxon>
    </lineage>
</organism>
<feature type="transmembrane region" description="Helical" evidence="1">
    <location>
        <begin position="71"/>
        <end position="92"/>
    </location>
</feature>
<feature type="transmembrane region" description="Helical" evidence="1">
    <location>
        <begin position="21"/>
        <end position="39"/>
    </location>
</feature>
<dbReference type="KEGG" id="axx:ERS451415_02582"/>
<keyword evidence="1" id="KW-0472">Membrane</keyword>
<proteinExistence type="predicted"/>
<dbReference type="RefSeq" id="WP_006385291.1">
    <property type="nucleotide sequence ID" value="NZ_CAJFDJ010000017.1"/>
</dbReference>
<name>A0A0D6HGX6_ALCXX</name>
<evidence type="ECO:0000313" key="3">
    <source>
        <dbReference type="Proteomes" id="UP001141992"/>
    </source>
</evidence>
<sequence>MQQNNGEGRQATRRHAPTSQRFWYIVLAGTLVTLSYDLMPLLRGQLSPLLKLIVPGLLLAGLYRGSEWARWLLMISLLGFGVLVMYLTTSLMPYSIDIWLHRFVCSAAMVATGLYLALARKDFARYCNYVALRDGPKAAARRRAAEQANRQNSAR</sequence>
<gene>
    <name evidence="2" type="ORF">O9570_21125</name>
</gene>
<feature type="transmembrane region" description="Helical" evidence="1">
    <location>
        <begin position="45"/>
        <end position="64"/>
    </location>
</feature>
<accession>A0A0D6HGX6</accession>
<evidence type="ECO:0000313" key="2">
    <source>
        <dbReference type="EMBL" id="MCZ8403972.1"/>
    </source>
</evidence>
<keyword evidence="1" id="KW-0812">Transmembrane</keyword>
<dbReference type="EMBL" id="JAPZVI010000019">
    <property type="protein sequence ID" value="MCZ8403972.1"/>
    <property type="molecule type" value="Genomic_DNA"/>
</dbReference>
<keyword evidence="1" id="KW-1133">Transmembrane helix</keyword>
<evidence type="ECO:0008006" key="4">
    <source>
        <dbReference type="Google" id="ProtNLM"/>
    </source>
</evidence>
<feature type="transmembrane region" description="Helical" evidence="1">
    <location>
        <begin position="98"/>
        <end position="118"/>
    </location>
</feature>